<dbReference type="RefSeq" id="WP_191842712.1">
    <property type="nucleotide sequence ID" value="NZ_BAAALB010000027.1"/>
</dbReference>
<organism evidence="1 2">
    <name type="scientific">Catellatospora chokoriensis</name>
    <dbReference type="NCBI Taxonomy" id="310353"/>
    <lineage>
        <taxon>Bacteria</taxon>
        <taxon>Bacillati</taxon>
        <taxon>Actinomycetota</taxon>
        <taxon>Actinomycetes</taxon>
        <taxon>Micromonosporales</taxon>
        <taxon>Micromonosporaceae</taxon>
        <taxon>Catellatospora</taxon>
    </lineage>
</organism>
<dbReference type="InterPro" id="IPR021527">
    <property type="entry name" value="DUF2795"/>
</dbReference>
<dbReference type="Pfam" id="PF11387">
    <property type="entry name" value="DUF2795"/>
    <property type="match status" value="1"/>
</dbReference>
<name>A0A8J3NWE3_9ACTN</name>
<evidence type="ECO:0000313" key="1">
    <source>
        <dbReference type="EMBL" id="GIF94826.1"/>
    </source>
</evidence>
<evidence type="ECO:0000313" key="2">
    <source>
        <dbReference type="Proteomes" id="UP000619293"/>
    </source>
</evidence>
<protein>
    <recommendedName>
        <fullName evidence="3">DUF2795 domain-containing protein</fullName>
    </recommendedName>
</protein>
<reference evidence="1 2" key="1">
    <citation type="submission" date="2021-01" db="EMBL/GenBank/DDBJ databases">
        <title>Whole genome shotgun sequence of Catellatospora chokoriensis NBRC 107358.</title>
        <authorList>
            <person name="Komaki H."/>
            <person name="Tamura T."/>
        </authorList>
    </citation>
    <scope>NUCLEOTIDE SEQUENCE [LARGE SCALE GENOMIC DNA]</scope>
    <source>
        <strain evidence="1 2">NBRC 107358</strain>
    </source>
</reference>
<dbReference type="EMBL" id="BONG01000124">
    <property type="protein sequence ID" value="GIF94826.1"/>
    <property type="molecule type" value="Genomic_DNA"/>
</dbReference>
<dbReference type="Proteomes" id="UP000619293">
    <property type="component" value="Unassembled WGS sequence"/>
</dbReference>
<gene>
    <name evidence="1" type="ORF">Cch02nite_82700</name>
</gene>
<accession>A0A8J3NWE3</accession>
<evidence type="ECO:0008006" key="3">
    <source>
        <dbReference type="Google" id="ProtNLM"/>
    </source>
</evidence>
<keyword evidence="2" id="KW-1185">Reference proteome</keyword>
<dbReference type="AlphaFoldDB" id="A0A8J3NWE3"/>
<proteinExistence type="predicted"/>
<sequence>MDTVTRSELVDHIEFAFATGAVTKADLLAAAAASNARPQVVVAVQQLPDQTFATVRDLWRHLADMPIGG</sequence>
<comment type="caution">
    <text evidence="1">The sequence shown here is derived from an EMBL/GenBank/DDBJ whole genome shotgun (WGS) entry which is preliminary data.</text>
</comment>